<comment type="subcellular location">
    <subcellularLocation>
        <location evidence="2">Mitochondrion inner membrane</location>
        <topology evidence="2">Peripheral membrane protein</topology>
        <orientation evidence="2">Matrix side</orientation>
    </subcellularLocation>
</comment>
<keyword evidence="7" id="KW-0597">Phosphoprotein</keyword>
<sequence length="115" mass="13304">MTFSVAHRRHVQSLYRRYLKTALDWTVRRDLWRPQALSIRAEFEKNRHVTDPRALAQILQAAEERLAIFKHPDPYICPTAPGGTKWQVVERNTPPTLGPIYDHDAANKEAAAHDH</sequence>
<dbReference type="InterPro" id="IPR045292">
    <property type="entry name" value="Complex1_LYR_NDUFB9_LYRM3"/>
</dbReference>
<reference evidence="17 18" key="1">
    <citation type="journal article" date="2010" name="Proc. Natl. Acad. Sci. U.S.A.">
        <title>Insights into evolution of multicellular fungi from the assembled chromosomes of the mushroom Coprinopsis cinerea (Coprinus cinereus).</title>
        <authorList>
            <person name="Stajich J.E."/>
            <person name="Wilke S.K."/>
            <person name="Ahren D."/>
            <person name="Au C.H."/>
            <person name="Birren B.W."/>
            <person name="Borodovsky M."/>
            <person name="Burns C."/>
            <person name="Canback B."/>
            <person name="Casselton L.A."/>
            <person name="Cheng C.K."/>
            <person name="Deng J."/>
            <person name="Dietrich F.S."/>
            <person name="Fargo D.C."/>
            <person name="Farman M.L."/>
            <person name="Gathman A.C."/>
            <person name="Goldberg J."/>
            <person name="Guigo R."/>
            <person name="Hoegger P.J."/>
            <person name="Hooker J.B."/>
            <person name="Huggins A."/>
            <person name="James T.Y."/>
            <person name="Kamada T."/>
            <person name="Kilaru S."/>
            <person name="Kodira C."/>
            <person name="Kues U."/>
            <person name="Kupfer D."/>
            <person name="Kwan H.S."/>
            <person name="Lomsadze A."/>
            <person name="Li W."/>
            <person name="Lilly W.W."/>
            <person name="Ma L.J."/>
            <person name="Mackey A.J."/>
            <person name="Manning G."/>
            <person name="Martin F."/>
            <person name="Muraguchi H."/>
            <person name="Natvig D.O."/>
            <person name="Palmerini H."/>
            <person name="Ramesh M.A."/>
            <person name="Rehmeyer C.J."/>
            <person name="Roe B.A."/>
            <person name="Shenoy N."/>
            <person name="Stanke M."/>
            <person name="Ter-Hovhannisyan V."/>
            <person name="Tunlid A."/>
            <person name="Velagapudi R."/>
            <person name="Vision T.J."/>
            <person name="Zeng Q."/>
            <person name="Zolan M.E."/>
            <person name="Pukkila P.J."/>
        </authorList>
    </citation>
    <scope>NUCLEOTIDE SEQUENCE [LARGE SCALE GENOMIC DNA]</scope>
    <source>
        <strain evidence="18">Okayama-7 / 130 / ATCC MYA-4618 / FGSC 9003</strain>
    </source>
</reference>
<evidence type="ECO:0000256" key="9">
    <source>
        <dbReference type="ARBA" id="ARBA00022792"/>
    </source>
</evidence>
<evidence type="ECO:0000313" key="17">
    <source>
        <dbReference type="EMBL" id="EAU84391.1"/>
    </source>
</evidence>
<name>A8NYN4_COPC7</name>
<dbReference type="Pfam" id="PF05347">
    <property type="entry name" value="Complex1_LYR"/>
    <property type="match status" value="1"/>
</dbReference>
<evidence type="ECO:0000256" key="12">
    <source>
        <dbReference type="ARBA" id="ARBA00023128"/>
    </source>
</evidence>
<evidence type="ECO:0000256" key="10">
    <source>
        <dbReference type="ARBA" id="ARBA00022982"/>
    </source>
</evidence>
<keyword evidence="12" id="KW-0496">Mitochondrion</keyword>
<dbReference type="EMBL" id="AACS02000005">
    <property type="protein sequence ID" value="EAU84391.1"/>
    <property type="molecule type" value="Genomic_DNA"/>
</dbReference>
<evidence type="ECO:0000256" key="11">
    <source>
        <dbReference type="ARBA" id="ARBA00022990"/>
    </source>
</evidence>
<evidence type="ECO:0000256" key="6">
    <source>
        <dbReference type="ARBA" id="ARBA00022448"/>
    </source>
</evidence>
<dbReference type="VEuPathDB" id="FungiDB:CC1G_01387"/>
<keyword evidence="6" id="KW-0813">Transport</keyword>
<comment type="subunit">
    <text evidence="4">Mammalian complex I is composed of 45 different subunits.</text>
</comment>
<keyword evidence="13" id="KW-0472">Membrane</keyword>
<evidence type="ECO:0000256" key="3">
    <source>
        <dbReference type="ARBA" id="ARBA00009508"/>
    </source>
</evidence>
<dbReference type="InterPro" id="IPR008011">
    <property type="entry name" value="Complex1_LYR_dom"/>
</dbReference>
<dbReference type="AlphaFoldDB" id="A8NYN4"/>
<keyword evidence="9" id="KW-0999">Mitochondrion inner membrane</keyword>
<evidence type="ECO:0000256" key="2">
    <source>
        <dbReference type="ARBA" id="ARBA00004443"/>
    </source>
</evidence>
<evidence type="ECO:0000256" key="15">
    <source>
        <dbReference type="ARBA" id="ARBA00032528"/>
    </source>
</evidence>
<dbReference type="GO" id="GO:0005743">
    <property type="term" value="C:mitochondrial inner membrane"/>
    <property type="evidence" value="ECO:0007669"/>
    <property type="project" value="UniProtKB-SubCell"/>
</dbReference>
<dbReference type="GeneID" id="6014031"/>
<keyword evidence="8" id="KW-0679">Respiratory chain</keyword>
<dbReference type="CDD" id="cd20263">
    <property type="entry name" value="Complex1_LYR_NDUFB9_LYRM3"/>
    <property type="match status" value="1"/>
</dbReference>
<keyword evidence="10" id="KW-0249">Electron transport</keyword>
<accession>A8NYN4</accession>
<dbReference type="PANTHER" id="PTHR12868:SF0">
    <property type="entry name" value="NADH DEHYDROGENASE [UBIQUINONE] 1 BETA SUBCOMPLEX SUBUNIT 9"/>
    <property type="match status" value="1"/>
</dbReference>
<gene>
    <name evidence="17" type="ORF">CC1G_01387</name>
</gene>
<dbReference type="KEGG" id="cci:CC1G_01387"/>
<evidence type="ECO:0000256" key="13">
    <source>
        <dbReference type="ARBA" id="ARBA00023136"/>
    </source>
</evidence>
<protein>
    <recommendedName>
        <fullName evidence="5">NADH dehydrogenase [ubiquinone] 1 beta subcomplex subunit 9</fullName>
    </recommendedName>
    <alternativeName>
        <fullName evidence="14">Complex I-B22</fullName>
    </alternativeName>
    <alternativeName>
        <fullName evidence="15">NADH-ubiquinone oxidoreductase B22 subunit</fullName>
    </alternativeName>
</protein>
<evidence type="ECO:0000256" key="8">
    <source>
        <dbReference type="ARBA" id="ARBA00022660"/>
    </source>
</evidence>
<comment type="similarity">
    <text evidence="3">Belongs to the complex I LYR family.</text>
</comment>
<dbReference type="PANTHER" id="PTHR12868">
    <property type="entry name" value="NADH-UBIQUINONE OXIDOREDUCTASE B22 SUBUNIT"/>
    <property type="match status" value="1"/>
</dbReference>
<keyword evidence="18" id="KW-1185">Reference proteome</keyword>
<dbReference type="OrthoDB" id="13598at2759"/>
<evidence type="ECO:0000256" key="1">
    <source>
        <dbReference type="ARBA" id="ARBA00002920"/>
    </source>
</evidence>
<comment type="caution">
    <text evidence="17">The sequence shown here is derived from an EMBL/GenBank/DDBJ whole genome shotgun (WGS) entry which is preliminary data.</text>
</comment>
<dbReference type="eggNOG" id="KOG3466">
    <property type="taxonomic scope" value="Eukaryota"/>
</dbReference>
<evidence type="ECO:0000313" key="18">
    <source>
        <dbReference type="Proteomes" id="UP000001861"/>
    </source>
</evidence>
<evidence type="ECO:0000256" key="5">
    <source>
        <dbReference type="ARBA" id="ARBA00018684"/>
    </source>
</evidence>
<evidence type="ECO:0000259" key="16">
    <source>
        <dbReference type="Pfam" id="PF05347"/>
    </source>
</evidence>
<dbReference type="OMA" id="KWERNAP"/>
<evidence type="ECO:0000256" key="7">
    <source>
        <dbReference type="ARBA" id="ARBA00022553"/>
    </source>
</evidence>
<dbReference type="STRING" id="240176.A8NYN4"/>
<dbReference type="RefSeq" id="XP_001837475.1">
    <property type="nucleotide sequence ID" value="XM_001837423.1"/>
</dbReference>
<comment type="function">
    <text evidence="1">Accessory subunit of the mitochondrial membrane respiratory chain NADH dehydrogenase (Complex I), that is believed to be not involved in catalysis. Complex I functions in the transfer of electrons from NADH to the respiratory chain. The immediate electron acceptor for the enzyme is believed to be ubiquinone.</text>
</comment>
<evidence type="ECO:0000256" key="14">
    <source>
        <dbReference type="ARBA" id="ARBA00030192"/>
    </source>
</evidence>
<keyword evidence="11" id="KW-0007">Acetylation</keyword>
<evidence type="ECO:0000256" key="4">
    <source>
        <dbReference type="ARBA" id="ARBA00011790"/>
    </source>
</evidence>
<proteinExistence type="inferred from homology"/>
<dbReference type="Proteomes" id="UP000001861">
    <property type="component" value="Unassembled WGS sequence"/>
</dbReference>
<organism evidence="17 18">
    <name type="scientific">Coprinopsis cinerea (strain Okayama-7 / 130 / ATCC MYA-4618 / FGSC 9003)</name>
    <name type="common">Inky cap fungus</name>
    <name type="synonym">Hormographiella aspergillata</name>
    <dbReference type="NCBI Taxonomy" id="240176"/>
    <lineage>
        <taxon>Eukaryota</taxon>
        <taxon>Fungi</taxon>
        <taxon>Dikarya</taxon>
        <taxon>Basidiomycota</taxon>
        <taxon>Agaricomycotina</taxon>
        <taxon>Agaricomycetes</taxon>
        <taxon>Agaricomycetidae</taxon>
        <taxon>Agaricales</taxon>
        <taxon>Agaricineae</taxon>
        <taxon>Psathyrellaceae</taxon>
        <taxon>Coprinopsis</taxon>
    </lineage>
</organism>
<feature type="domain" description="Complex 1 LYR protein" evidence="16">
    <location>
        <begin position="10"/>
        <end position="67"/>
    </location>
</feature>
<dbReference type="InterPro" id="IPR033034">
    <property type="entry name" value="NDUFB9"/>
</dbReference>
<dbReference type="InParanoid" id="A8NYN4"/>
<dbReference type="GO" id="GO:0006120">
    <property type="term" value="P:mitochondrial electron transport, NADH to ubiquinone"/>
    <property type="evidence" value="ECO:0007669"/>
    <property type="project" value="InterPro"/>
</dbReference>